<comment type="caution">
    <text evidence="2">The sequence shown here is derived from an EMBL/GenBank/DDBJ whole genome shotgun (WGS) entry which is preliminary data.</text>
</comment>
<protein>
    <recommendedName>
        <fullName evidence="4">HTH cro/C1-type domain-containing protein</fullName>
    </recommendedName>
</protein>
<accession>A0ABW7CCV4</accession>
<dbReference type="EMBL" id="JAZAQF010000017">
    <property type="protein sequence ID" value="MFG3816666.1"/>
    <property type="molecule type" value="Genomic_DNA"/>
</dbReference>
<gene>
    <name evidence="1" type="ORF">VPK24_03375</name>
    <name evidence="2" type="ORF">VPK24_15175</name>
</gene>
<name>A0ABW7CCV4_9CYAN</name>
<dbReference type="EMBL" id="JAZAQF010000086">
    <property type="protein sequence ID" value="MFG3818983.1"/>
    <property type="molecule type" value="Genomic_DNA"/>
</dbReference>
<evidence type="ECO:0000313" key="3">
    <source>
        <dbReference type="Proteomes" id="UP001604335"/>
    </source>
</evidence>
<keyword evidence="3" id="KW-1185">Reference proteome</keyword>
<evidence type="ECO:0008006" key="4">
    <source>
        <dbReference type="Google" id="ProtNLM"/>
    </source>
</evidence>
<proteinExistence type="predicted"/>
<dbReference type="RefSeq" id="WP_242026240.1">
    <property type="nucleotide sequence ID" value="NZ_JAZAQF010000017.1"/>
</dbReference>
<organism evidence="2 3">
    <name type="scientific">Limnothrix redekei LRLZ20PSL1</name>
    <dbReference type="NCBI Taxonomy" id="3112953"/>
    <lineage>
        <taxon>Bacteria</taxon>
        <taxon>Bacillati</taxon>
        <taxon>Cyanobacteriota</taxon>
        <taxon>Cyanophyceae</taxon>
        <taxon>Pseudanabaenales</taxon>
        <taxon>Pseudanabaenaceae</taxon>
        <taxon>Limnothrix</taxon>
    </lineage>
</organism>
<evidence type="ECO:0000313" key="1">
    <source>
        <dbReference type="EMBL" id="MFG3816666.1"/>
    </source>
</evidence>
<dbReference type="Proteomes" id="UP001604335">
    <property type="component" value="Unassembled WGS sequence"/>
</dbReference>
<evidence type="ECO:0000313" key="2">
    <source>
        <dbReference type="EMBL" id="MFG3818983.1"/>
    </source>
</evidence>
<reference evidence="1 3" key="1">
    <citation type="journal article" date="2024" name="Algal Res.">
        <title>Biochemical, toxicological and genomic investigation of a high-biomass producing Limnothrix strain isolated from Italian shallow drinking water reservoir.</title>
        <authorList>
            <person name="Simonazzi M."/>
            <person name="Shishido T.K."/>
            <person name="Delbaje E."/>
            <person name="Wahlsten M."/>
            <person name="Fewer D.P."/>
            <person name="Sivonen K."/>
            <person name="Pezzolesi L."/>
            <person name="Pistocchi R."/>
        </authorList>
    </citation>
    <scope>NUCLEOTIDE SEQUENCE [LARGE SCALE GENOMIC DNA]</scope>
    <source>
        <strain evidence="1 3">LRLZ20PSL1</strain>
    </source>
</reference>
<reference evidence="2" key="2">
    <citation type="submission" date="2024-01" db="EMBL/GenBank/DDBJ databases">
        <authorList>
            <person name="Simonazzi M."/>
            <person name="Shishido T.K."/>
            <person name="Delbaje E."/>
            <person name="Wahlsten M."/>
            <person name="Fewer D.P."/>
            <person name="Sivonen K."/>
            <person name="Pezzolesi L."/>
            <person name="Pistocchi R."/>
        </authorList>
    </citation>
    <scope>NUCLEOTIDE SEQUENCE</scope>
    <source>
        <strain evidence="2">LRLZ20PSL1</strain>
    </source>
</reference>
<sequence length="59" mass="6440">MGIARSTVHYWFNETQDPQADAIPAIVAALEAIEPAAARAFLEAYLGRSLTDWITPDPP</sequence>